<keyword evidence="2" id="KW-1185">Reference proteome</keyword>
<name>A0A9P7EB85_9AGAM</name>
<dbReference type="EMBL" id="JABBWG010000017">
    <property type="protein sequence ID" value="KAG1816161.1"/>
    <property type="molecule type" value="Genomic_DNA"/>
</dbReference>
<organism evidence="1 2">
    <name type="scientific">Suillus subaureus</name>
    <dbReference type="NCBI Taxonomy" id="48587"/>
    <lineage>
        <taxon>Eukaryota</taxon>
        <taxon>Fungi</taxon>
        <taxon>Dikarya</taxon>
        <taxon>Basidiomycota</taxon>
        <taxon>Agaricomycotina</taxon>
        <taxon>Agaricomycetes</taxon>
        <taxon>Agaricomycetidae</taxon>
        <taxon>Boletales</taxon>
        <taxon>Suillineae</taxon>
        <taxon>Suillaceae</taxon>
        <taxon>Suillus</taxon>
    </lineage>
</organism>
<evidence type="ECO:0000313" key="2">
    <source>
        <dbReference type="Proteomes" id="UP000807769"/>
    </source>
</evidence>
<dbReference type="RefSeq" id="XP_041192967.1">
    <property type="nucleotide sequence ID" value="XM_041332949.1"/>
</dbReference>
<reference evidence="1" key="1">
    <citation type="journal article" date="2020" name="New Phytol.">
        <title>Comparative genomics reveals dynamic genome evolution in host specialist ectomycorrhizal fungi.</title>
        <authorList>
            <person name="Lofgren L.A."/>
            <person name="Nguyen N.H."/>
            <person name="Vilgalys R."/>
            <person name="Ruytinx J."/>
            <person name="Liao H.L."/>
            <person name="Branco S."/>
            <person name="Kuo A."/>
            <person name="LaButti K."/>
            <person name="Lipzen A."/>
            <person name="Andreopoulos W."/>
            <person name="Pangilinan J."/>
            <person name="Riley R."/>
            <person name="Hundley H."/>
            <person name="Na H."/>
            <person name="Barry K."/>
            <person name="Grigoriev I.V."/>
            <person name="Stajich J.E."/>
            <person name="Kennedy P.G."/>
        </authorList>
    </citation>
    <scope>NUCLEOTIDE SEQUENCE</scope>
    <source>
        <strain evidence="1">MN1</strain>
    </source>
</reference>
<accession>A0A9P7EB85</accession>
<comment type="caution">
    <text evidence="1">The sequence shown here is derived from an EMBL/GenBank/DDBJ whole genome shotgun (WGS) entry which is preliminary data.</text>
</comment>
<sequence>MCASLRFSDGQGSVIARATTSIMMVVLLREYITDGSTLTWEPRDTRRVLISLLDIRCVSTKNVVEKLSTKRGLALQYPAEHFMHKVSGRNGVSYRHRQLVEEKYVDDEGRLLWTCQVDGADCDWKSVTVTSSRELSATTPTSSDHKDVNSH</sequence>
<dbReference type="AlphaFoldDB" id="A0A9P7EB85"/>
<protein>
    <submittedName>
        <fullName evidence="1">Uncharacterized protein</fullName>
    </submittedName>
</protein>
<dbReference type="GeneID" id="64626966"/>
<evidence type="ECO:0000313" key="1">
    <source>
        <dbReference type="EMBL" id="KAG1816161.1"/>
    </source>
</evidence>
<gene>
    <name evidence="1" type="ORF">BJ212DRAFT_1299975</name>
</gene>
<proteinExistence type="predicted"/>
<dbReference type="Proteomes" id="UP000807769">
    <property type="component" value="Unassembled WGS sequence"/>
</dbReference>